<feature type="region of interest" description="Disordered" evidence="1">
    <location>
        <begin position="49"/>
        <end position="78"/>
    </location>
</feature>
<evidence type="ECO:0000313" key="3">
    <source>
        <dbReference type="Proteomes" id="UP001642405"/>
    </source>
</evidence>
<feature type="compositionally biased region" description="Basic and acidic residues" evidence="1">
    <location>
        <begin position="438"/>
        <end position="453"/>
    </location>
</feature>
<organism evidence="2 3">
    <name type="scientific">Sporothrix curviconia</name>
    <dbReference type="NCBI Taxonomy" id="1260050"/>
    <lineage>
        <taxon>Eukaryota</taxon>
        <taxon>Fungi</taxon>
        <taxon>Dikarya</taxon>
        <taxon>Ascomycota</taxon>
        <taxon>Pezizomycotina</taxon>
        <taxon>Sordariomycetes</taxon>
        <taxon>Sordariomycetidae</taxon>
        <taxon>Ophiostomatales</taxon>
        <taxon>Ophiostomataceae</taxon>
        <taxon>Sporothrix</taxon>
    </lineage>
</organism>
<reference evidence="2 3" key="1">
    <citation type="submission" date="2024-01" db="EMBL/GenBank/DDBJ databases">
        <authorList>
            <person name="Allen C."/>
            <person name="Tagirdzhanova G."/>
        </authorList>
    </citation>
    <scope>NUCLEOTIDE SEQUENCE [LARGE SCALE GENOMIC DNA]</scope>
</reference>
<dbReference type="EMBL" id="CAWUHB010000009">
    <property type="protein sequence ID" value="CAK7214847.1"/>
    <property type="molecule type" value="Genomic_DNA"/>
</dbReference>
<evidence type="ECO:0008006" key="4">
    <source>
        <dbReference type="Google" id="ProtNLM"/>
    </source>
</evidence>
<accession>A0ABP0B5U4</accession>
<feature type="region of interest" description="Disordered" evidence="1">
    <location>
        <begin position="426"/>
        <end position="453"/>
    </location>
</feature>
<protein>
    <recommendedName>
        <fullName evidence="4">BZIP domain-containing protein</fullName>
    </recommendedName>
</protein>
<comment type="caution">
    <text evidence="2">The sequence shown here is derived from an EMBL/GenBank/DDBJ whole genome shotgun (WGS) entry which is preliminary data.</text>
</comment>
<evidence type="ECO:0000313" key="2">
    <source>
        <dbReference type="EMBL" id="CAK7214847.1"/>
    </source>
</evidence>
<dbReference type="Proteomes" id="UP001642405">
    <property type="component" value="Unassembled WGS sequence"/>
</dbReference>
<feature type="compositionally biased region" description="Low complexity" evidence="1">
    <location>
        <begin position="60"/>
        <end position="74"/>
    </location>
</feature>
<evidence type="ECO:0000256" key="1">
    <source>
        <dbReference type="SAM" id="MobiDB-lite"/>
    </source>
</evidence>
<gene>
    <name evidence="2" type="ORF">SCUCBS95973_002272</name>
</gene>
<proteinExistence type="predicted"/>
<name>A0ABP0B5U4_9PEZI</name>
<sequence>MASIKMFHHFVSDEAGIVHIYMLNEHAPWPCQIPIRYLPPPLCEWQRRQQHMAADTIPDSESSSSNAPPASAVPEAPPPLFKTTIPGPILCPQCAQASGKRILDRPIDEHSAFHNIASRLCEDSVPCINKAAPVAPDAAVAPQSSINDPAPVSPVAPQPTMAQAAPIASDAAVGPQSLTTQTAPVAPDAAVAPDVTIPPQPTMAQVAPIAPDAAVAPQPSINEAFPVAPDAAIAPQPSINEAAPVAPDVAVALQPMTIQVPAALDAAVGLQSMMAHAVPIVPYSAVVPQLVTTQEVPIATIDPRLIMIQADPIAPDAAVAPQPMMTQAAETAATVTTPLEDGMVTAEERERRRKLNRDVLQKRHALLSFRSYKRDYINTRLSPLSRREGQSSDILEGVPGPSTGVTLSLDDPQEVNWQHLYSEPVWIRPPPAFNLPKADPKGKGKGKEREPSA</sequence>
<keyword evidence="3" id="KW-1185">Reference proteome</keyword>